<accession>A0ACB9B4W0</accession>
<reference evidence="1 2" key="2">
    <citation type="journal article" date="2022" name="Mol. Ecol. Resour.">
        <title>The genomes of chicory, endive, great burdock and yacon provide insights into Asteraceae paleo-polyploidization history and plant inulin production.</title>
        <authorList>
            <person name="Fan W."/>
            <person name="Wang S."/>
            <person name="Wang H."/>
            <person name="Wang A."/>
            <person name="Jiang F."/>
            <person name="Liu H."/>
            <person name="Zhao H."/>
            <person name="Xu D."/>
            <person name="Zhang Y."/>
        </authorList>
    </citation>
    <scope>NUCLEOTIDE SEQUENCE [LARGE SCALE GENOMIC DNA]</scope>
    <source>
        <strain evidence="2">cv. Yunnan</strain>
        <tissue evidence="1">Leaves</tissue>
    </source>
</reference>
<name>A0ACB9B4W0_9ASTR</name>
<sequence>MISCPRRFNHEYITTLKKTFLYAGLCIIAEPNTKSRLMDGQLKGSTMRACWSTESTPPEPRSGSSSTSGVPCGACKFLRRKCVNGCIFAPYFSPEQGTALFAAVHKVFGASNVSKLLMQLPVPYRCHAVRTILYEAQARLSDPVCGCVSIIIALQQQVKELQMELAMVQNQVLNTSLMAANTLQGSLQQPEQFNNLELQAGHHLELQPVYSNGSSVSNNMINMNMFDYGLHNLANDHQNAVDPQPMFDPLQFTGPFYINDDDEDKTGDPLVFADQMH</sequence>
<keyword evidence="2" id="KW-1185">Reference proteome</keyword>
<dbReference type="EMBL" id="CM042040">
    <property type="protein sequence ID" value="KAI3716628.1"/>
    <property type="molecule type" value="Genomic_DNA"/>
</dbReference>
<organism evidence="1 2">
    <name type="scientific">Smallanthus sonchifolius</name>
    <dbReference type="NCBI Taxonomy" id="185202"/>
    <lineage>
        <taxon>Eukaryota</taxon>
        <taxon>Viridiplantae</taxon>
        <taxon>Streptophyta</taxon>
        <taxon>Embryophyta</taxon>
        <taxon>Tracheophyta</taxon>
        <taxon>Spermatophyta</taxon>
        <taxon>Magnoliopsida</taxon>
        <taxon>eudicotyledons</taxon>
        <taxon>Gunneridae</taxon>
        <taxon>Pentapetalae</taxon>
        <taxon>asterids</taxon>
        <taxon>campanulids</taxon>
        <taxon>Asterales</taxon>
        <taxon>Asteraceae</taxon>
        <taxon>Asteroideae</taxon>
        <taxon>Heliantheae alliance</taxon>
        <taxon>Millerieae</taxon>
        <taxon>Smallanthus</taxon>
    </lineage>
</organism>
<proteinExistence type="predicted"/>
<protein>
    <submittedName>
        <fullName evidence="1">Uncharacterized protein</fullName>
    </submittedName>
</protein>
<reference evidence="2" key="1">
    <citation type="journal article" date="2022" name="Mol. Ecol. Resour.">
        <title>The genomes of chicory, endive, great burdock and yacon provide insights into Asteraceae palaeo-polyploidization history and plant inulin production.</title>
        <authorList>
            <person name="Fan W."/>
            <person name="Wang S."/>
            <person name="Wang H."/>
            <person name="Wang A."/>
            <person name="Jiang F."/>
            <person name="Liu H."/>
            <person name="Zhao H."/>
            <person name="Xu D."/>
            <person name="Zhang Y."/>
        </authorList>
    </citation>
    <scope>NUCLEOTIDE SEQUENCE [LARGE SCALE GENOMIC DNA]</scope>
    <source>
        <strain evidence="2">cv. Yunnan</strain>
    </source>
</reference>
<dbReference type="Proteomes" id="UP001056120">
    <property type="component" value="Linkage Group LG23"/>
</dbReference>
<comment type="caution">
    <text evidence="1">The sequence shown here is derived from an EMBL/GenBank/DDBJ whole genome shotgun (WGS) entry which is preliminary data.</text>
</comment>
<evidence type="ECO:0000313" key="2">
    <source>
        <dbReference type="Proteomes" id="UP001056120"/>
    </source>
</evidence>
<gene>
    <name evidence="1" type="ORF">L1987_67637</name>
</gene>
<evidence type="ECO:0000313" key="1">
    <source>
        <dbReference type="EMBL" id="KAI3716628.1"/>
    </source>
</evidence>